<dbReference type="PANTHER" id="PTHR45833:SF1">
    <property type="entry name" value="METHIONINE SYNTHASE"/>
    <property type="match status" value="1"/>
</dbReference>
<dbReference type="PANTHER" id="PTHR45833">
    <property type="entry name" value="METHIONINE SYNTHASE"/>
    <property type="match status" value="1"/>
</dbReference>
<dbReference type="Pfam" id="PF02607">
    <property type="entry name" value="B12-binding_2"/>
    <property type="match status" value="1"/>
</dbReference>
<dbReference type="SUPFAM" id="SSF47644">
    <property type="entry name" value="Methionine synthase domain"/>
    <property type="match status" value="1"/>
</dbReference>
<keyword evidence="3" id="KW-0170">Cobalt</keyword>
<dbReference type="EC" id="2.1.1.13" evidence="6"/>
<dbReference type="GO" id="GO:0031419">
    <property type="term" value="F:cobalamin binding"/>
    <property type="evidence" value="ECO:0007669"/>
    <property type="project" value="InterPro"/>
</dbReference>
<dbReference type="InterPro" id="IPR003759">
    <property type="entry name" value="Cbl-bd_cap"/>
</dbReference>
<dbReference type="RefSeq" id="WP_024038402.1">
    <property type="nucleotide sequence ID" value="NZ_CACRUE010000026.1"/>
</dbReference>
<accession>A0A6N3CDS2</accession>
<dbReference type="AlphaFoldDB" id="A0A6N3CDS2"/>
<gene>
    <name evidence="6" type="primary">metH_5</name>
    <name evidence="6" type="ORF">IBLFYP30_01785</name>
</gene>
<organism evidence="6">
    <name type="scientific">Intestinibacter bartlettii</name>
    <dbReference type="NCBI Taxonomy" id="261299"/>
    <lineage>
        <taxon>Bacteria</taxon>
        <taxon>Bacillati</taxon>
        <taxon>Bacillota</taxon>
        <taxon>Clostridia</taxon>
        <taxon>Peptostreptococcales</taxon>
        <taxon>Peptostreptococcaceae</taxon>
        <taxon>Intestinibacter</taxon>
    </lineage>
</organism>
<dbReference type="GO" id="GO:0005829">
    <property type="term" value="C:cytosol"/>
    <property type="evidence" value="ECO:0007669"/>
    <property type="project" value="TreeGrafter"/>
</dbReference>
<protein>
    <submittedName>
        <fullName evidence="6">Methionine synthase</fullName>
        <ecNumber evidence="6">2.1.1.13</ecNumber>
    </submittedName>
</protein>
<dbReference type="SUPFAM" id="SSF52242">
    <property type="entry name" value="Cobalamin (vitamin B12)-binding domain"/>
    <property type="match status" value="1"/>
</dbReference>
<feature type="domain" description="B12-binding N-terminal" evidence="5">
    <location>
        <begin position="1"/>
        <end position="87"/>
    </location>
</feature>
<dbReference type="GO" id="GO:0046653">
    <property type="term" value="P:tetrahydrofolate metabolic process"/>
    <property type="evidence" value="ECO:0007669"/>
    <property type="project" value="TreeGrafter"/>
</dbReference>
<dbReference type="InterPro" id="IPR050554">
    <property type="entry name" value="Met_Synthase/Corrinoid"/>
</dbReference>
<name>A0A6N3CDS2_9FIRM</name>
<keyword evidence="6" id="KW-0489">Methyltransferase</keyword>
<dbReference type="Gene3D" id="1.10.1240.10">
    <property type="entry name" value="Methionine synthase domain"/>
    <property type="match status" value="1"/>
</dbReference>
<proteinExistence type="inferred from homology"/>
<reference evidence="6" key="1">
    <citation type="submission" date="2019-11" db="EMBL/GenBank/DDBJ databases">
        <authorList>
            <person name="Feng L."/>
        </authorList>
    </citation>
    <scope>NUCLEOTIDE SEQUENCE</scope>
    <source>
        <strain evidence="6">IbartlettiiLFYP30</strain>
    </source>
</reference>
<dbReference type="GO" id="GO:0046872">
    <property type="term" value="F:metal ion binding"/>
    <property type="evidence" value="ECO:0007669"/>
    <property type="project" value="UniProtKB-KW"/>
</dbReference>
<evidence type="ECO:0000256" key="1">
    <source>
        <dbReference type="ARBA" id="ARBA00010854"/>
    </source>
</evidence>
<feature type="domain" description="B12-binding" evidence="4">
    <location>
        <begin position="87"/>
        <end position="216"/>
    </location>
</feature>
<dbReference type="PROSITE" id="PS51337">
    <property type="entry name" value="B12_BINDING_NTER"/>
    <property type="match status" value="1"/>
</dbReference>
<evidence type="ECO:0000313" key="6">
    <source>
        <dbReference type="EMBL" id="VYU12077.1"/>
    </source>
</evidence>
<keyword evidence="2" id="KW-0479">Metal-binding</keyword>
<comment type="similarity">
    <text evidence="1">Belongs to the methylamine corrinoid protein family.</text>
</comment>
<evidence type="ECO:0000259" key="4">
    <source>
        <dbReference type="PROSITE" id="PS51332"/>
    </source>
</evidence>
<sequence length="216" mass="22629">MSKIQEVATAVERGKSKKVAGLVQEALDSGATAPEILNAMIDSMTVVGDKFTKNEIFVPEMLVAARAMQKGVEVLKPLLVGDNAVSAGKMIMGTVAGDLHDIGKNLVIMMLESAGFEVIDLGVDVPAEKFIQALEENPDVKIVGASALLTTTMEALKDTVKALNEYPGRDKIKVMVGGAPITQEFADEIGADAYTEDAASAAQVAKKLATLVSVPA</sequence>
<dbReference type="EMBL" id="CACRUE010000026">
    <property type="protein sequence ID" value="VYU12077.1"/>
    <property type="molecule type" value="Genomic_DNA"/>
</dbReference>
<dbReference type="Pfam" id="PF02310">
    <property type="entry name" value="B12-binding"/>
    <property type="match status" value="1"/>
</dbReference>
<evidence type="ECO:0000256" key="3">
    <source>
        <dbReference type="ARBA" id="ARBA00023285"/>
    </source>
</evidence>
<dbReference type="CDD" id="cd02070">
    <property type="entry name" value="corrinoid_protein_B12-BD"/>
    <property type="match status" value="1"/>
</dbReference>
<dbReference type="PROSITE" id="PS51332">
    <property type="entry name" value="B12_BINDING"/>
    <property type="match status" value="1"/>
</dbReference>
<dbReference type="InterPro" id="IPR006158">
    <property type="entry name" value="Cobalamin-bd"/>
</dbReference>
<evidence type="ECO:0000256" key="2">
    <source>
        <dbReference type="ARBA" id="ARBA00022723"/>
    </source>
</evidence>
<dbReference type="GO" id="GO:0050667">
    <property type="term" value="P:homocysteine metabolic process"/>
    <property type="evidence" value="ECO:0007669"/>
    <property type="project" value="TreeGrafter"/>
</dbReference>
<dbReference type="SMART" id="SM01018">
    <property type="entry name" value="B12-binding_2"/>
    <property type="match status" value="1"/>
</dbReference>
<dbReference type="FunFam" id="3.40.50.280:FF:000003">
    <property type="entry name" value="Dimethylamine methyltransferase corrinoid protein"/>
    <property type="match status" value="1"/>
</dbReference>
<dbReference type="InterPro" id="IPR036724">
    <property type="entry name" value="Cobalamin-bd_sf"/>
</dbReference>
<dbReference type="Gene3D" id="3.40.50.280">
    <property type="entry name" value="Cobalamin-binding domain"/>
    <property type="match status" value="1"/>
</dbReference>
<dbReference type="InterPro" id="IPR036594">
    <property type="entry name" value="Meth_synthase_dom"/>
</dbReference>
<evidence type="ECO:0000259" key="5">
    <source>
        <dbReference type="PROSITE" id="PS51337"/>
    </source>
</evidence>
<dbReference type="GO" id="GO:0008705">
    <property type="term" value="F:methionine synthase activity"/>
    <property type="evidence" value="ECO:0007669"/>
    <property type="project" value="UniProtKB-EC"/>
</dbReference>
<keyword evidence="6" id="KW-0808">Transferase</keyword>
<dbReference type="GO" id="GO:0032259">
    <property type="term" value="P:methylation"/>
    <property type="evidence" value="ECO:0007669"/>
    <property type="project" value="UniProtKB-KW"/>
</dbReference>